<feature type="compositionally biased region" description="Low complexity" evidence="3">
    <location>
        <begin position="183"/>
        <end position="196"/>
    </location>
</feature>
<evidence type="ECO:0000313" key="6">
    <source>
        <dbReference type="Proteomes" id="UP000094112"/>
    </source>
</evidence>
<feature type="compositionally biased region" description="Basic and acidic residues" evidence="3">
    <location>
        <begin position="479"/>
        <end position="488"/>
    </location>
</feature>
<dbReference type="EMBL" id="KV454209">
    <property type="protein sequence ID" value="ODQ60582.1"/>
    <property type="molecule type" value="Genomic_DNA"/>
</dbReference>
<protein>
    <recommendedName>
        <fullName evidence="4">BZIP domain-containing protein</fullName>
    </recommendedName>
</protein>
<dbReference type="InterPro" id="IPR018287">
    <property type="entry name" value="Hap4_TF_heteromerisation"/>
</dbReference>
<feature type="compositionally biased region" description="Polar residues" evidence="3">
    <location>
        <begin position="428"/>
        <end position="438"/>
    </location>
</feature>
<reference evidence="5 6" key="1">
    <citation type="journal article" date="2016" name="Proc. Natl. Acad. Sci. U.S.A.">
        <title>Comparative genomics of biotechnologically important yeasts.</title>
        <authorList>
            <person name="Riley R."/>
            <person name="Haridas S."/>
            <person name="Wolfe K.H."/>
            <person name="Lopes M.R."/>
            <person name="Hittinger C.T."/>
            <person name="Goeker M."/>
            <person name="Salamov A.A."/>
            <person name="Wisecaver J.H."/>
            <person name="Long T.M."/>
            <person name="Calvey C.H."/>
            <person name="Aerts A.L."/>
            <person name="Barry K.W."/>
            <person name="Choi C."/>
            <person name="Clum A."/>
            <person name="Coughlan A.Y."/>
            <person name="Deshpande S."/>
            <person name="Douglass A.P."/>
            <person name="Hanson S.J."/>
            <person name="Klenk H.-P."/>
            <person name="LaButti K.M."/>
            <person name="Lapidus A."/>
            <person name="Lindquist E.A."/>
            <person name="Lipzen A.M."/>
            <person name="Meier-Kolthoff J.P."/>
            <person name="Ohm R.A."/>
            <person name="Otillar R.P."/>
            <person name="Pangilinan J.L."/>
            <person name="Peng Y."/>
            <person name="Rokas A."/>
            <person name="Rosa C.A."/>
            <person name="Scheuner C."/>
            <person name="Sibirny A.A."/>
            <person name="Slot J.C."/>
            <person name="Stielow J.B."/>
            <person name="Sun H."/>
            <person name="Kurtzman C.P."/>
            <person name="Blackwell M."/>
            <person name="Grigoriev I.V."/>
            <person name="Jeffries T.W."/>
        </authorList>
    </citation>
    <scope>NUCLEOTIDE SEQUENCE [LARGE SCALE GENOMIC DNA]</scope>
    <source>
        <strain evidence="6">ATCC 58044 / CBS 1984 / NCYC 433 / NRRL Y-366-8</strain>
    </source>
</reference>
<feature type="compositionally biased region" description="Low complexity" evidence="3">
    <location>
        <begin position="215"/>
        <end position="227"/>
    </location>
</feature>
<dbReference type="PROSITE" id="PS00036">
    <property type="entry name" value="BZIP_BASIC"/>
    <property type="match status" value="1"/>
</dbReference>
<evidence type="ECO:0000313" key="5">
    <source>
        <dbReference type="EMBL" id="ODQ60582.1"/>
    </source>
</evidence>
<organism evidence="5 6">
    <name type="scientific">Wickerhamomyces anomalus (strain ATCC 58044 / CBS 1984 / NCYC 433 / NRRL Y-366-8)</name>
    <name type="common">Yeast</name>
    <name type="synonym">Hansenula anomala</name>
    <dbReference type="NCBI Taxonomy" id="683960"/>
    <lineage>
        <taxon>Eukaryota</taxon>
        <taxon>Fungi</taxon>
        <taxon>Dikarya</taxon>
        <taxon>Ascomycota</taxon>
        <taxon>Saccharomycotina</taxon>
        <taxon>Saccharomycetes</taxon>
        <taxon>Phaffomycetales</taxon>
        <taxon>Wickerhamomycetaceae</taxon>
        <taxon>Wickerhamomyces</taxon>
    </lineage>
</organism>
<dbReference type="InterPro" id="IPR004827">
    <property type="entry name" value="bZIP"/>
</dbReference>
<feature type="compositionally biased region" description="Low complexity" evidence="3">
    <location>
        <begin position="512"/>
        <end position="524"/>
    </location>
</feature>
<dbReference type="STRING" id="683960.A0A1E3P6L1"/>
<dbReference type="GO" id="GO:0000976">
    <property type="term" value="F:transcription cis-regulatory region binding"/>
    <property type="evidence" value="ECO:0007669"/>
    <property type="project" value="InterPro"/>
</dbReference>
<dbReference type="AlphaFoldDB" id="A0A1E3P6L1"/>
<feature type="compositionally biased region" description="Low complexity" evidence="3">
    <location>
        <begin position="535"/>
        <end position="553"/>
    </location>
</feature>
<dbReference type="PANTHER" id="PTHR40621">
    <property type="entry name" value="TRANSCRIPTION FACTOR KAPC-RELATED"/>
    <property type="match status" value="1"/>
</dbReference>
<feature type="compositionally biased region" description="Low complexity" evidence="3">
    <location>
        <begin position="398"/>
        <end position="410"/>
    </location>
</feature>
<dbReference type="OrthoDB" id="5374328at2759"/>
<dbReference type="Pfam" id="PF10297">
    <property type="entry name" value="Hap4_Hap_bind"/>
    <property type="match status" value="1"/>
</dbReference>
<feature type="region of interest" description="Disordered" evidence="3">
    <location>
        <begin position="373"/>
        <end position="451"/>
    </location>
</feature>
<keyword evidence="6" id="KW-1185">Reference proteome</keyword>
<dbReference type="RefSeq" id="XP_019039789.1">
    <property type="nucleotide sequence ID" value="XM_019185466.1"/>
</dbReference>
<feature type="compositionally biased region" description="Low complexity" evidence="3">
    <location>
        <begin position="1"/>
        <end position="22"/>
    </location>
</feature>
<dbReference type="InterPro" id="IPR050936">
    <property type="entry name" value="AP-1-like"/>
</dbReference>
<comment type="subcellular location">
    <subcellularLocation>
        <location evidence="1">Nucleus</location>
    </subcellularLocation>
</comment>
<evidence type="ECO:0000256" key="2">
    <source>
        <dbReference type="ARBA" id="ARBA00023242"/>
    </source>
</evidence>
<dbReference type="PANTHER" id="PTHR40621:SF7">
    <property type="entry name" value="BZIP DOMAIN-CONTAINING PROTEIN"/>
    <property type="match status" value="1"/>
</dbReference>
<feature type="compositionally biased region" description="Basic and acidic residues" evidence="3">
    <location>
        <begin position="77"/>
        <end position="88"/>
    </location>
</feature>
<keyword evidence="2" id="KW-0539">Nucleus</keyword>
<feature type="region of interest" description="Disordered" evidence="3">
    <location>
        <begin position="167"/>
        <end position="228"/>
    </location>
</feature>
<evidence type="ECO:0000259" key="4">
    <source>
        <dbReference type="PROSITE" id="PS00036"/>
    </source>
</evidence>
<dbReference type="CDD" id="cd14688">
    <property type="entry name" value="bZIP_YAP"/>
    <property type="match status" value="1"/>
</dbReference>
<evidence type="ECO:0000256" key="1">
    <source>
        <dbReference type="ARBA" id="ARBA00004123"/>
    </source>
</evidence>
<dbReference type="GO" id="GO:0090575">
    <property type="term" value="C:RNA polymerase II transcription regulator complex"/>
    <property type="evidence" value="ECO:0007669"/>
    <property type="project" value="TreeGrafter"/>
</dbReference>
<feature type="region of interest" description="Disordered" evidence="3">
    <location>
        <begin position="479"/>
        <end position="553"/>
    </location>
</feature>
<dbReference type="GeneID" id="30202712"/>
<feature type="domain" description="BZIP" evidence="4">
    <location>
        <begin position="66"/>
        <end position="81"/>
    </location>
</feature>
<gene>
    <name evidence="5" type="ORF">WICANDRAFT_82964</name>
</gene>
<dbReference type="SUPFAM" id="SSF57959">
    <property type="entry name" value="Leucine zipper domain"/>
    <property type="match status" value="1"/>
</dbReference>
<feature type="compositionally biased region" description="Low complexity" evidence="3">
    <location>
        <begin position="489"/>
        <end position="498"/>
    </location>
</feature>
<dbReference type="GO" id="GO:0001228">
    <property type="term" value="F:DNA-binding transcription activator activity, RNA polymerase II-specific"/>
    <property type="evidence" value="ECO:0007669"/>
    <property type="project" value="TreeGrafter"/>
</dbReference>
<name>A0A1E3P6L1_WICAA</name>
<dbReference type="InterPro" id="IPR046347">
    <property type="entry name" value="bZIP_sf"/>
</dbReference>
<sequence length="614" mass="67142">MSAANSPASAIAPSPSNSTSINGTPAITPRPNGAQPIAKIVTSKEWVLPPRPKPGRKPSADTPATKRKAQNRAAQRAFRERRATRVSELEGKLSEFEKEREVNELNLKNIINKLQMENKYLIKTLNDVKSEFANFKQSVQQPQQINVNSSHHSSPAVYSNGTVNAPSPLAYFKPSNSNTPNEYRPTPQQYQRPQHQAISPALSKSPNTPAPPSHTPSTTKTSISSATHESNNNYDCGVCVKDDCICEEVGIKPQPQPQQRSLSVIENFKPMAPVSLKRKQIDEVEIDYTSKFSKNPSTTKKPMPKLKKFKKQTVTTRANSVPDEAKEFTNVFDKITDDDFESPMEQCGFCSDDSPCVCREAAKEAASAIAELQNHHKRDSIQQVEDQTLPPIRNGSISTTTNKNSQSSTKLPVLHPGPTVEISEVHRSSISTPANEQAPSAKEENPQKTGGCTGNPGTCTQCQMDPMSTLFCTTIASKAEEEHDKEPSESTTESTSTSGLKKEDKKSPVSPPLSNVSSKVSSPLTVTSQEEELNSLKSKTGTPSSSSSTDSASLNQQKGIFIPCADAYKTLSRHKEFNSVDFSTLVGKLTTRGMQVEVQSVANVLRELDRRLYN</sequence>
<dbReference type="Gene3D" id="1.20.5.170">
    <property type="match status" value="1"/>
</dbReference>
<dbReference type="SMART" id="SM00338">
    <property type="entry name" value="BRLZ"/>
    <property type="match status" value="1"/>
</dbReference>
<dbReference type="Proteomes" id="UP000094112">
    <property type="component" value="Unassembled WGS sequence"/>
</dbReference>
<evidence type="ECO:0000256" key="3">
    <source>
        <dbReference type="SAM" id="MobiDB-lite"/>
    </source>
</evidence>
<feature type="region of interest" description="Disordered" evidence="3">
    <location>
        <begin position="1"/>
        <end position="88"/>
    </location>
</feature>
<accession>A0A1E3P6L1</accession>
<feature type="region of interest" description="Disordered" evidence="3">
    <location>
        <begin position="143"/>
        <end position="162"/>
    </location>
</feature>
<proteinExistence type="predicted"/>